<protein>
    <recommendedName>
        <fullName evidence="4">Transmembrane protein</fullName>
    </recommendedName>
</protein>
<evidence type="ECO:0000256" key="1">
    <source>
        <dbReference type="SAM" id="Phobius"/>
    </source>
</evidence>
<keyword evidence="1" id="KW-1133">Transmembrane helix</keyword>
<keyword evidence="3" id="KW-1185">Reference proteome</keyword>
<dbReference type="EMBL" id="CP115541">
    <property type="protein sequence ID" value="WNH52518.1"/>
    <property type="molecule type" value="Genomic_DNA"/>
</dbReference>
<organism evidence="2 3">
    <name type="scientific">Stenotrophomonas oahuensis</name>
    <dbReference type="NCBI Taxonomy" id="3003271"/>
    <lineage>
        <taxon>Bacteria</taxon>
        <taxon>Pseudomonadati</taxon>
        <taxon>Pseudomonadota</taxon>
        <taxon>Gammaproteobacteria</taxon>
        <taxon>Lysobacterales</taxon>
        <taxon>Lysobacteraceae</taxon>
        <taxon>Stenotrophomonas</taxon>
    </lineage>
</organism>
<keyword evidence="1" id="KW-0812">Transmembrane</keyword>
<name>A0ABY9YP80_9GAMM</name>
<dbReference type="Proteomes" id="UP001302072">
    <property type="component" value="Chromosome"/>
</dbReference>
<proteinExistence type="predicted"/>
<feature type="transmembrane region" description="Helical" evidence="1">
    <location>
        <begin position="138"/>
        <end position="162"/>
    </location>
</feature>
<dbReference type="RefSeq" id="WP_311191713.1">
    <property type="nucleotide sequence ID" value="NZ_CP115541.1"/>
</dbReference>
<sequence>MKNDLQLLASYLGRAFLFGVMVTLPPLLAWLDIHWLGNAVGEWSLVELTQEGFLAASVLAFVRLAIARRDDRRFALLAAAFFTCMFLREMDEALDLIAHGLWKYPVALLIVGSLGWASRDLRASVSGLVRFLGSRPGTVMVIGLVLLLFYSRLIGMTSLWTGLLGDQYIRVFKNTIEETTELLGYTFILAASLSYVAQRVREPVVIRRNAGDAAPNVPVATHINQSM</sequence>
<evidence type="ECO:0000313" key="3">
    <source>
        <dbReference type="Proteomes" id="UP001302072"/>
    </source>
</evidence>
<keyword evidence="1" id="KW-0472">Membrane</keyword>
<evidence type="ECO:0000313" key="2">
    <source>
        <dbReference type="EMBL" id="WNH52518.1"/>
    </source>
</evidence>
<feature type="transmembrane region" description="Helical" evidence="1">
    <location>
        <begin position="96"/>
        <end position="117"/>
    </location>
</feature>
<feature type="transmembrane region" description="Helical" evidence="1">
    <location>
        <begin position="43"/>
        <end position="62"/>
    </location>
</feature>
<reference evidence="2 3" key="1">
    <citation type="submission" date="2022-12" db="EMBL/GenBank/DDBJ databases">
        <title>Two new species, Stenotrophomonas aracearum and Stenotrophomonas oahuensis, isolated from Anthurium (Araceae family) in Hawaii.</title>
        <authorList>
            <person name="Chunag S.C."/>
            <person name="Dobhal S."/>
            <person name="Alvarez A."/>
            <person name="Arif M."/>
        </authorList>
    </citation>
    <scope>NUCLEOTIDE SEQUENCE [LARGE SCALE GENOMIC DNA]</scope>
    <source>
        <strain evidence="2 3">A5586</strain>
    </source>
</reference>
<accession>A0ABY9YP80</accession>
<feature type="transmembrane region" description="Helical" evidence="1">
    <location>
        <begin position="74"/>
        <end position="90"/>
    </location>
</feature>
<gene>
    <name evidence="2" type="ORF">PDM29_19705</name>
</gene>
<evidence type="ECO:0008006" key="4">
    <source>
        <dbReference type="Google" id="ProtNLM"/>
    </source>
</evidence>
<feature type="transmembrane region" description="Helical" evidence="1">
    <location>
        <begin position="12"/>
        <end position="31"/>
    </location>
</feature>